<dbReference type="InterPro" id="IPR015124">
    <property type="entry name" value="Stf0"/>
</dbReference>
<protein>
    <recommendedName>
        <fullName evidence="1">Trehalose 2-sulfotransferase</fullName>
    </recommendedName>
</protein>
<sequence>MREPPRSYVVCGTPRTGSTLLCSLLSSTGILGRPESYFREPDEEAWATRFGLATEGGRVRDYRAFVKAALSAGTSDNGVFGVRIMWGSLGRMMEGLDGVPGKPDLLILEEALGPLTFVHLRREDIAAQAVSWCRAEQTGYWQQGDVITQEPHQDVARTSLLMETVRKHNAAWQAWFDAQGVEPHTVTYEQLVGDRRRVIQGIAAKLAVELPGDWRPRSPHREQADGLNRAWADALRTSMGR</sequence>
<comment type="function">
    <text evidence="1">Catalyzes the sulfuryl group transfer from 3'-phosphoadenosine-5'-phosphosulfate (PAPS) to trehalose, leading to trehalose-2-sulfate (T2S).</text>
</comment>
<accession>A0A6J4RBQ8</accession>
<feature type="domain" description="Sulphotransferase Stf0" evidence="2">
    <location>
        <begin position="7"/>
        <end position="236"/>
    </location>
</feature>
<evidence type="ECO:0000313" key="3">
    <source>
        <dbReference type="EMBL" id="CAA9469647.1"/>
    </source>
</evidence>
<name>A0A6J4RBQ8_9ACTN</name>
<dbReference type="Pfam" id="PF09037">
    <property type="entry name" value="Sulphotransf"/>
    <property type="match status" value="1"/>
</dbReference>
<comment type="catalytic activity">
    <reaction evidence="1">
        <text>alpha,alpha-trehalose + 3'-phosphoadenylyl sulfate = 2-O-sulfo-alpha,alpha-trehalose + adenosine 3',5'-bisphosphate + H(+)</text>
        <dbReference type="Rhea" id="RHEA:41608"/>
        <dbReference type="ChEBI" id="CHEBI:15378"/>
        <dbReference type="ChEBI" id="CHEBI:16551"/>
        <dbReference type="ChEBI" id="CHEBI:58339"/>
        <dbReference type="ChEBI" id="CHEBI:58343"/>
        <dbReference type="ChEBI" id="CHEBI:60091"/>
        <dbReference type="EC" id="2.8.2.37"/>
    </reaction>
</comment>
<keyword evidence="1" id="KW-0808">Transferase</keyword>
<dbReference type="EMBL" id="CADCVM010000053">
    <property type="protein sequence ID" value="CAA9469647.1"/>
    <property type="molecule type" value="Genomic_DNA"/>
</dbReference>
<dbReference type="InterPro" id="IPR027417">
    <property type="entry name" value="P-loop_NTPase"/>
</dbReference>
<organism evidence="3">
    <name type="scientific">uncultured Rubrobacteraceae bacterium</name>
    <dbReference type="NCBI Taxonomy" id="349277"/>
    <lineage>
        <taxon>Bacteria</taxon>
        <taxon>Bacillati</taxon>
        <taxon>Actinomycetota</taxon>
        <taxon>Rubrobacteria</taxon>
        <taxon>Rubrobacterales</taxon>
        <taxon>Rubrobacteraceae</taxon>
        <taxon>environmental samples</taxon>
    </lineage>
</organism>
<proteinExistence type="inferred from homology"/>
<dbReference type="Gene3D" id="3.40.50.300">
    <property type="entry name" value="P-loop containing nucleotide triphosphate hydrolases"/>
    <property type="match status" value="1"/>
</dbReference>
<reference evidence="3" key="1">
    <citation type="submission" date="2020-02" db="EMBL/GenBank/DDBJ databases">
        <authorList>
            <person name="Meier V. D."/>
        </authorList>
    </citation>
    <scope>NUCLEOTIDE SEQUENCE</scope>
    <source>
        <strain evidence="3">AVDCRST_MAG05</strain>
    </source>
</reference>
<dbReference type="InterPro" id="IPR024628">
    <property type="entry name" value="Sulfotransferase_Stf0_dom"/>
</dbReference>
<dbReference type="AlphaFoldDB" id="A0A6J4RBQ8"/>
<evidence type="ECO:0000259" key="2">
    <source>
        <dbReference type="Pfam" id="PF09037"/>
    </source>
</evidence>
<dbReference type="PIRSF" id="PIRSF021497">
    <property type="entry name" value="Sulphotransferase_Stf0"/>
    <property type="match status" value="1"/>
</dbReference>
<comment type="pathway">
    <text evidence="1">Glycolipid metabolism.</text>
</comment>
<keyword evidence="1" id="KW-0119">Carbohydrate metabolism</keyword>
<evidence type="ECO:0000256" key="1">
    <source>
        <dbReference type="PIRNR" id="PIRNR021497"/>
    </source>
</evidence>
<comment type="similarity">
    <text evidence="1">Belongs to the Stf0 sulfotransferase family.</text>
</comment>
<dbReference type="SUPFAM" id="SSF52540">
    <property type="entry name" value="P-loop containing nucleoside triphosphate hydrolases"/>
    <property type="match status" value="1"/>
</dbReference>
<gene>
    <name evidence="3" type="ORF">AVDCRST_MAG05-446</name>
</gene>
<dbReference type="GO" id="GO:0016740">
    <property type="term" value="F:transferase activity"/>
    <property type="evidence" value="ECO:0007669"/>
    <property type="project" value="UniProtKB-UniRule"/>
</dbReference>